<dbReference type="Proteomes" id="UP000266677">
    <property type="component" value="Unassembled WGS sequence"/>
</dbReference>
<dbReference type="OrthoDB" id="4324727at2"/>
<sequence>MARQTNTSHKAHYRPMPDGAIGCHECDAPATRWIDWERYGTRRWLSTAYCAAHGDWWLRESDTTARVRQIR</sequence>
<dbReference type="EMBL" id="QZFU01000015">
    <property type="protein sequence ID" value="RJO77638.1"/>
    <property type="molecule type" value="Genomic_DNA"/>
</dbReference>
<name>A0A3A4KC11_9NOCA</name>
<comment type="caution">
    <text evidence="1">The sequence shown here is derived from an EMBL/GenBank/DDBJ whole genome shotgun (WGS) entry which is preliminary data.</text>
</comment>
<dbReference type="RefSeq" id="WP_120039163.1">
    <property type="nucleotide sequence ID" value="NZ_QZFU01000015.1"/>
</dbReference>
<gene>
    <name evidence="1" type="ORF">D5S18_07850</name>
</gene>
<reference evidence="1 2" key="1">
    <citation type="submission" date="2018-09" db="EMBL/GenBank/DDBJ databases">
        <title>YIM PH21274 draft genome.</title>
        <authorList>
            <person name="Miao C."/>
        </authorList>
    </citation>
    <scope>NUCLEOTIDE SEQUENCE [LARGE SCALE GENOMIC DNA]</scope>
    <source>
        <strain evidence="1 2">YIM PH 21724</strain>
    </source>
</reference>
<dbReference type="AlphaFoldDB" id="A0A3A4KC11"/>
<accession>A0A3A4KC11</accession>
<evidence type="ECO:0000313" key="1">
    <source>
        <dbReference type="EMBL" id="RJO77638.1"/>
    </source>
</evidence>
<keyword evidence="2" id="KW-1185">Reference proteome</keyword>
<protein>
    <submittedName>
        <fullName evidence="1">Uncharacterized protein</fullName>
    </submittedName>
</protein>
<organism evidence="1 2">
    <name type="scientific">Nocardia panacis</name>
    <dbReference type="NCBI Taxonomy" id="2340916"/>
    <lineage>
        <taxon>Bacteria</taxon>
        <taxon>Bacillati</taxon>
        <taxon>Actinomycetota</taxon>
        <taxon>Actinomycetes</taxon>
        <taxon>Mycobacteriales</taxon>
        <taxon>Nocardiaceae</taxon>
        <taxon>Nocardia</taxon>
    </lineage>
</organism>
<evidence type="ECO:0000313" key="2">
    <source>
        <dbReference type="Proteomes" id="UP000266677"/>
    </source>
</evidence>
<proteinExistence type="predicted"/>